<sequence>MAFRRNIRIILAAVFMTTRSPHQRISFTGLSGHPLGRPSTTSRHSDRTCITVSSCSPQRRHAVVANTRVALGPPGGACVSLLHDRFVQRHSLADFVINHLSRRLHEHHSSLDNCAALQSLAVPRCKTILASDRVSGFRGCGIDLPSFASPSSIPLPRTPTWDGIHWTTVRTPSVFSW</sequence>
<gene>
    <name evidence="2" type="ORF">PoB_003253100</name>
</gene>
<dbReference type="Proteomes" id="UP000735302">
    <property type="component" value="Unassembled WGS sequence"/>
</dbReference>
<accession>A0AAV4A451</accession>
<protein>
    <submittedName>
        <fullName evidence="2">Xaa-pro dipeptidase</fullName>
    </submittedName>
</protein>
<name>A0AAV4A451_9GAST</name>
<organism evidence="2 3">
    <name type="scientific">Plakobranchus ocellatus</name>
    <dbReference type="NCBI Taxonomy" id="259542"/>
    <lineage>
        <taxon>Eukaryota</taxon>
        <taxon>Metazoa</taxon>
        <taxon>Spiralia</taxon>
        <taxon>Lophotrochozoa</taxon>
        <taxon>Mollusca</taxon>
        <taxon>Gastropoda</taxon>
        <taxon>Heterobranchia</taxon>
        <taxon>Euthyneura</taxon>
        <taxon>Panpulmonata</taxon>
        <taxon>Sacoglossa</taxon>
        <taxon>Placobranchoidea</taxon>
        <taxon>Plakobranchidae</taxon>
        <taxon>Plakobranchus</taxon>
    </lineage>
</organism>
<feature type="region of interest" description="Disordered" evidence="1">
    <location>
        <begin position="26"/>
        <end position="45"/>
    </location>
</feature>
<comment type="caution">
    <text evidence="2">The sequence shown here is derived from an EMBL/GenBank/DDBJ whole genome shotgun (WGS) entry which is preliminary data.</text>
</comment>
<dbReference type="AlphaFoldDB" id="A0AAV4A451"/>
<evidence type="ECO:0000256" key="1">
    <source>
        <dbReference type="SAM" id="MobiDB-lite"/>
    </source>
</evidence>
<proteinExistence type="predicted"/>
<evidence type="ECO:0000313" key="3">
    <source>
        <dbReference type="Proteomes" id="UP000735302"/>
    </source>
</evidence>
<dbReference type="EMBL" id="BLXT01003757">
    <property type="protein sequence ID" value="GFO06026.1"/>
    <property type="molecule type" value="Genomic_DNA"/>
</dbReference>
<reference evidence="2 3" key="1">
    <citation type="journal article" date="2021" name="Elife">
        <title>Chloroplast acquisition without the gene transfer in kleptoplastic sea slugs, Plakobranchus ocellatus.</title>
        <authorList>
            <person name="Maeda T."/>
            <person name="Takahashi S."/>
            <person name="Yoshida T."/>
            <person name="Shimamura S."/>
            <person name="Takaki Y."/>
            <person name="Nagai Y."/>
            <person name="Toyoda A."/>
            <person name="Suzuki Y."/>
            <person name="Arimoto A."/>
            <person name="Ishii H."/>
            <person name="Satoh N."/>
            <person name="Nishiyama T."/>
            <person name="Hasebe M."/>
            <person name="Maruyama T."/>
            <person name="Minagawa J."/>
            <person name="Obokata J."/>
            <person name="Shigenobu S."/>
        </authorList>
    </citation>
    <scope>NUCLEOTIDE SEQUENCE [LARGE SCALE GENOMIC DNA]</scope>
</reference>
<keyword evidence="3" id="KW-1185">Reference proteome</keyword>
<evidence type="ECO:0000313" key="2">
    <source>
        <dbReference type="EMBL" id="GFO06026.1"/>
    </source>
</evidence>